<evidence type="ECO:0000256" key="1">
    <source>
        <dbReference type="PROSITE-ProRule" id="PRU00047"/>
    </source>
</evidence>
<dbReference type="Gramene" id="AET5Gv20666000.1">
    <property type="protein sequence ID" value="AET5Gv20666000.1"/>
    <property type="gene ID" value="AET5Gv20666000"/>
</dbReference>
<evidence type="ECO:0000259" key="3">
    <source>
        <dbReference type="PROSITE" id="PS50158"/>
    </source>
</evidence>
<organism evidence="4 5">
    <name type="scientific">Aegilops tauschii subsp. strangulata</name>
    <name type="common">Goatgrass</name>
    <dbReference type="NCBI Taxonomy" id="200361"/>
    <lineage>
        <taxon>Eukaryota</taxon>
        <taxon>Viridiplantae</taxon>
        <taxon>Streptophyta</taxon>
        <taxon>Embryophyta</taxon>
        <taxon>Tracheophyta</taxon>
        <taxon>Spermatophyta</taxon>
        <taxon>Magnoliopsida</taxon>
        <taxon>Liliopsida</taxon>
        <taxon>Poales</taxon>
        <taxon>Poaceae</taxon>
        <taxon>BOP clade</taxon>
        <taxon>Pooideae</taxon>
        <taxon>Triticodae</taxon>
        <taxon>Triticeae</taxon>
        <taxon>Triticinae</taxon>
        <taxon>Aegilops</taxon>
    </lineage>
</organism>
<reference evidence="4" key="5">
    <citation type="journal article" date="2021" name="G3 (Bethesda)">
        <title>Aegilops tauschii genome assembly Aet v5.0 features greater sequence contiguity and improved annotation.</title>
        <authorList>
            <person name="Wang L."/>
            <person name="Zhu T."/>
            <person name="Rodriguez J.C."/>
            <person name="Deal K.R."/>
            <person name="Dubcovsky J."/>
            <person name="McGuire P.E."/>
            <person name="Lux T."/>
            <person name="Spannagl M."/>
            <person name="Mayer K.F.X."/>
            <person name="Baldrich P."/>
            <person name="Meyers B.C."/>
            <person name="Huo N."/>
            <person name="Gu Y.Q."/>
            <person name="Zhou H."/>
            <person name="Devos K.M."/>
            <person name="Bennetzen J.L."/>
            <person name="Unver T."/>
            <person name="Budak H."/>
            <person name="Gulick P.J."/>
            <person name="Galiba G."/>
            <person name="Kalapos B."/>
            <person name="Nelson D.R."/>
            <person name="Li P."/>
            <person name="You F.M."/>
            <person name="Luo M.C."/>
            <person name="Dvorak J."/>
        </authorList>
    </citation>
    <scope>NUCLEOTIDE SEQUENCE [LARGE SCALE GENOMIC DNA]</scope>
    <source>
        <strain evidence="4">cv. AL8/78</strain>
    </source>
</reference>
<dbReference type="PANTHER" id="PTHR47481:SF31">
    <property type="entry name" value="OS01G0873500 PROTEIN"/>
    <property type="match status" value="1"/>
</dbReference>
<sequence length="201" mass="21351">MFSSQSLSRVNNIRTALINAQKGNQSVASYFAAMRGLADELAAAGKPIQDDELMSYIIHGLDQDYQPLVSALDARVTPVTLDELFAMLSNFDQRMAQYHGSGGGFKSPANSVSRGRAGCSRSHASSRGKGRFGSGGGGNSNAHGGGRSGSSKGRRGGGSNRSRPDLPRCQICGKPGHTAKDCWYRYEEDDGDSSQDEEKVA</sequence>
<evidence type="ECO:0000256" key="2">
    <source>
        <dbReference type="SAM" id="MobiDB-lite"/>
    </source>
</evidence>
<feature type="region of interest" description="Disordered" evidence="2">
    <location>
        <begin position="102"/>
        <end position="178"/>
    </location>
</feature>
<dbReference type="Pfam" id="PF00098">
    <property type="entry name" value="zf-CCHC"/>
    <property type="match status" value="1"/>
</dbReference>
<evidence type="ECO:0000313" key="4">
    <source>
        <dbReference type="EnsemblPlants" id="AET5Gv20666000.1"/>
    </source>
</evidence>
<dbReference type="Proteomes" id="UP000015105">
    <property type="component" value="Chromosome 5D"/>
</dbReference>
<keyword evidence="1" id="KW-0862">Zinc</keyword>
<dbReference type="EnsemblPlants" id="AET5Gv20666000.1">
    <property type="protein sequence ID" value="AET5Gv20666000.1"/>
    <property type="gene ID" value="AET5Gv20666000"/>
</dbReference>
<keyword evidence="5" id="KW-1185">Reference proteome</keyword>
<evidence type="ECO:0000313" key="5">
    <source>
        <dbReference type="Proteomes" id="UP000015105"/>
    </source>
</evidence>
<accession>A0A453L844</accession>
<keyword evidence="1" id="KW-0863">Zinc-finger</keyword>
<reference evidence="4" key="4">
    <citation type="submission" date="2019-03" db="UniProtKB">
        <authorList>
            <consortium name="EnsemblPlants"/>
        </authorList>
    </citation>
    <scope>IDENTIFICATION</scope>
</reference>
<dbReference type="STRING" id="200361.A0A453L844"/>
<protein>
    <recommendedName>
        <fullName evidence="3">CCHC-type domain-containing protein</fullName>
    </recommendedName>
</protein>
<dbReference type="GO" id="GO:0003676">
    <property type="term" value="F:nucleic acid binding"/>
    <property type="evidence" value="ECO:0007669"/>
    <property type="project" value="InterPro"/>
</dbReference>
<feature type="compositionally biased region" description="Gly residues" evidence="2">
    <location>
        <begin position="131"/>
        <end position="148"/>
    </location>
</feature>
<dbReference type="InterPro" id="IPR036875">
    <property type="entry name" value="Znf_CCHC_sf"/>
</dbReference>
<dbReference type="PROSITE" id="PS50158">
    <property type="entry name" value="ZF_CCHC"/>
    <property type="match status" value="1"/>
</dbReference>
<dbReference type="SUPFAM" id="SSF57756">
    <property type="entry name" value="Retrovirus zinc finger-like domains"/>
    <property type="match status" value="1"/>
</dbReference>
<dbReference type="Pfam" id="PF14223">
    <property type="entry name" value="Retrotran_gag_2"/>
    <property type="match status" value="1"/>
</dbReference>
<reference evidence="5" key="2">
    <citation type="journal article" date="2017" name="Nat. Plants">
        <title>The Aegilops tauschii genome reveals multiple impacts of transposons.</title>
        <authorList>
            <person name="Zhao G."/>
            <person name="Zou C."/>
            <person name="Li K."/>
            <person name="Wang K."/>
            <person name="Li T."/>
            <person name="Gao L."/>
            <person name="Zhang X."/>
            <person name="Wang H."/>
            <person name="Yang Z."/>
            <person name="Liu X."/>
            <person name="Jiang W."/>
            <person name="Mao L."/>
            <person name="Kong X."/>
            <person name="Jiao Y."/>
            <person name="Jia J."/>
        </authorList>
    </citation>
    <scope>NUCLEOTIDE SEQUENCE [LARGE SCALE GENOMIC DNA]</scope>
    <source>
        <strain evidence="5">cv. AL8/78</strain>
    </source>
</reference>
<keyword evidence="1" id="KW-0479">Metal-binding</keyword>
<dbReference type="PANTHER" id="PTHR47481">
    <property type="match status" value="1"/>
</dbReference>
<dbReference type="Gene3D" id="4.10.60.10">
    <property type="entry name" value="Zinc finger, CCHC-type"/>
    <property type="match status" value="1"/>
</dbReference>
<proteinExistence type="predicted"/>
<feature type="domain" description="CCHC-type" evidence="3">
    <location>
        <begin position="168"/>
        <end position="182"/>
    </location>
</feature>
<reference evidence="4" key="3">
    <citation type="journal article" date="2017" name="Nature">
        <title>Genome sequence of the progenitor of the wheat D genome Aegilops tauschii.</title>
        <authorList>
            <person name="Luo M.C."/>
            <person name="Gu Y.Q."/>
            <person name="Puiu D."/>
            <person name="Wang H."/>
            <person name="Twardziok S.O."/>
            <person name="Deal K.R."/>
            <person name="Huo N."/>
            <person name="Zhu T."/>
            <person name="Wang L."/>
            <person name="Wang Y."/>
            <person name="McGuire P.E."/>
            <person name="Liu S."/>
            <person name="Long H."/>
            <person name="Ramasamy R.K."/>
            <person name="Rodriguez J.C."/>
            <person name="Van S.L."/>
            <person name="Yuan L."/>
            <person name="Wang Z."/>
            <person name="Xia Z."/>
            <person name="Xiao L."/>
            <person name="Anderson O.D."/>
            <person name="Ouyang S."/>
            <person name="Liang Y."/>
            <person name="Zimin A.V."/>
            <person name="Pertea G."/>
            <person name="Qi P."/>
            <person name="Bennetzen J.L."/>
            <person name="Dai X."/>
            <person name="Dawson M.W."/>
            <person name="Muller H.G."/>
            <person name="Kugler K."/>
            <person name="Rivarola-Duarte L."/>
            <person name="Spannagl M."/>
            <person name="Mayer K.F.X."/>
            <person name="Lu F.H."/>
            <person name="Bevan M.W."/>
            <person name="Leroy P."/>
            <person name="Li P."/>
            <person name="You F.M."/>
            <person name="Sun Q."/>
            <person name="Liu Z."/>
            <person name="Lyons E."/>
            <person name="Wicker T."/>
            <person name="Salzberg S.L."/>
            <person name="Devos K.M."/>
            <person name="Dvorak J."/>
        </authorList>
    </citation>
    <scope>NUCLEOTIDE SEQUENCE [LARGE SCALE GENOMIC DNA]</scope>
    <source>
        <strain evidence="4">cv. AL8/78</strain>
    </source>
</reference>
<dbReference type="InterPro" id="IPR001878">
    <property type="entry name" value="Znf_CCHC"/>
</dbReference>
<dbReference type="AlphaFoldDB" id="A0A453L844"/>
<reference evidence="5" key="1">
    <citation type="journal article" date="2014" name="Science">
        <title>Ancient hybridizations among the ancestral genomes of bread wheat.</title>
        <authorList>
            <consortium name="International Wheat Genome Sequencing Consortium,"/>
            <person name="Marcussen T."/>
            <person name="Sandve S.R."/>
            <person name="Heier L."/>
            <person name="Spannagl M."/>
            <person name="Pfeifer M."/>
            <person name="Jakobsen K.S."/>
            <person name="Wulff B.B."/>
            <person name="Steuernagel B."/>
            <person name="Mayer K.F."/>
            <person name="Olsen O.A."/>
        </authorList>
    </citation>
    <scope>NUCLEOTIDE SEQUENCE [LARGE SCALE GENOMIC DNA]</scope>
    <source>
        <strain evidence="5">cv. AL8/78</strain>
    </source>
</reference>
<dbReference type="SMART" id="SM00343">
    <property type="entry name" value="ZnF_C2HC"/>
    <property type="match status" value="1"/>
</dbReference>
<dbReference type="GO" id="GO:0008270">
    <property type="term" value="F:zinc ion binding"/>
    <property type="evidence" value="ECO:0007669"/>
    <property type="project" value="UniProtKB-KW"/>
</dbReference>
<name>A0A453L844_AEGTS</name>